<evidence type="ECO:0000256" key="1">
    <source>
        <dbReference type="ARBA" id="ARBA00005278"/>
    </source>
</evidence>
<dbReference type="InterPro" id="IPR050768">
    <property type="entry name" value="UPF0353/GerABKA_families"/>
</dbReference>
<proteinExistence type="inferred from homology"/>
<keyword evidence="3" id="KW-0812">Transmembrane</keyword>
<dbReference type="Pfam" id="PF03323">
    <property type="entry name" value="GerA"/>
    <property type="match status" value="1"/>
</dbReference>
<dbReference type="PANTHER" id="PTHR22550:SF5">
    <property type="entry name" value="LEUCINE ZIPPER PROTEIN 4"/>
    <property type="match status" value="1"/>
</dbReference>
<feature type="transmembrane region" description="Helical" evidence="3">
    <location>
        <begin position="406"/>
        <end position="429"/>
    </location>
</feature>
<dbReference type="PIRSF" id="PIRSF005690">
    <property type="entry name" value="GerBA"/>
    <property type="match status" value="1"/>
</dbReference>
<comment type="caution">
    <text evidence="4">The sequence shown here is derived from an EMBL/GenBank/DDBJ whole genome shotgun (WGS) entry which is preliminary data.</text>
</comment>
<keyword evidence="3" id="KW-1133">Transmembrane helix</keyword>
<dbReference type="PANTHER" id="PTHR22550">
    <property type="entry name" value="SPORE GERMINATION PROTEIN"/>
    <property type="match status" value="1"/>
</dbReference>
<evidence type="ECO:0000313" key="5">
    <source>
        <dbReference type="Proteomes" id="UP001299220"/>
    </source>
</evidence>
<evidence type="ECO:0000256" key="2">
    <source>
        <dbReference type="ARBA" id="ARBA00023136"/>
    </source>
</evidence>
<reference evidence="4 5" key="1">
    <citation type="submission" date="2020-12" db="EMBL/GenBank/DDBJ databases">
        <title>Whole genome sequences of gut porcine anaerobes.</title>
        <authorList>
            <person name="Kubasova T."/>
            <person name="Jahodarova E."/>
            <person name="Rychlik I."/>
        </authorList>
    </citation>
    <scope>NUCLEOTIDE SEQUENCE [LARGE SCALE GENOMIC DNA]</scope>
    <source>
        <strain evidence="4 5">An867</strain>
    </source>
</reference>
<evidence type="ECO:0000256" key="3">
    <source>
        <dbReference type="SAM" id="Phobius"/>
    </source>
</evidence>
<evidence type="ECO:0000313" key="4">
    <source>
        <dbReference type="EMBL" id="MCF2651629.1"/>
    </source>
</evidence>
<dbReference type="Proteomes" id="UP001299220">
    <property type="component" value="Unassembled WGS sequence"/>
</dbReference>
<dbReference type="EMBL" id="JAFBIT010000001">
    <property type="protein sequence ID" value="MCF2651629.1"/>
    <property type="molecule type" value="Genomic_DNA"/>
</dbReference>
<keyword evidence="2 3" id="KW-0472">Membrane</keyword>
<name>A0ABS9CKQ3_9FIRM</name>
<gene>
    <name evidence="4" type="ORF">JQM67_03345</name>
</gene>
<sequence>MENLSEKLSENTEYIGGLFENAMDFILREFKIDGTSAALLAMDGLVSKQHVTIGILNPIMRTAVLQTDGRAQMEYIKENVLGAVEQTELHTVPEVLDRLMNGFAILMLDGCDYALAFGTQGFEKRGVDEPDGEVMQRGSREGFVETYQTNISLVRRRMKTPELKFEKVTLGEESHTPAALCYLKNTVDPDILAEVKKRLDACNLKDLLAAGYLTSYLERPSIFESVGLTERPDTLCGKLHEGRIGILIDGTPTAVYVPYLFIENFQTVDDYANRPFYATFIRWLKYIAFFLAIFLPGLYVGIAAHNPELLPETLLLKVAAAESQTPFPVTLEAILLYFMYELMREAGLRVPKPLSGSVSIVGGLVIGETAVSAGLVSAPSLVVIALTVITGYVIPKLYEQMAVLRLAFIVVGGIWGVWGILVGLTFLIFNICGKTSFKVPFLAPVAPFRLQDMRDVLIRAGWKTLAQKNHPVQSMPGAGKGEKRF</sequence>
<dbReference type="InterPro" id="IPR004995">
    <property type="entry name" value="Spore_Ger"/>
</dbReference>
<protein>
    <submittedName>
        <fullName evidence="4">Spore germination protein</fullName>
    </submittedName>
</protein>
<comment type="similarity">
    <text evidence="1">Belongs to the GerABKA family.</text>
</comment>
<accession>A0ABS9CKQ3</accession>
<organism evidence="4 5">
    <name type="scientific">Anaeromassilibacillus senegalensis</name>
    <dbReference type="NCBI Taxonomy" id="1673717"/>
    <lineage>
        <taxon>Bacteria</taxon>
        <taxon>Bacillati</taxon>
        <taxon>Bacillota</taxon>
        <taxon>Clostridia</taxon>
        <taxon>Eubacteriales</taxon>
        <taxon>Acutalibacteraceae</taxon>
        <taxon>Anaeromassilibacillus</taxon>
    </lineage>
</organism>
<feature type="transmembrane region" description="Helical" evidence="3">
    <location>
        <begin position="283"/>
        <end position="305"/>
    </location>
</feature>
<keyword evidence="5" id="KW-1185">Reference proteome</keyword>
<feature type="transmembrane region" description="Helical" evidence="3">
    <location>
        <begin position="377"/>
        <end position="394"/>
    </location>
</feature>
<dbReference type="RefSeq" id="WP_235322641.1">
    <property type="nucleotide sequence ID" value="NZ_JAFBIT010000001.1"/>
</dbReference>